<comment type="catalytic activity">
    <reaction evidence="4">
        <text>S-methyl-5'-thioadenosine + H2O + H(+) = S-methyl-5'-thioinosine + NH4(+)</text>
        <dbReference type="Rhea" id="RHEA:25025"/>
        <dbReference type="ChEBI" id="CHEBI:15377"/>
        <dbReference type="ChEBI" id="CHEBI:15378"/>
        <dbReference type="ChEBI" id="CHEBI:17509"/>
        <dbReference type="ChEBI" id="CHEBI:28938"/>
        <dbReference type="ChEBI" id="CHEBI:48595"/>
        <dbReference type="EC" id="3.5.4.31"/>
    </reaction>
</comment>
<protein>
    <recommendedName>
        <fullName evidence="4">5-methylthioadenosine/S-adenosylhomocysteine deaminase</fullName>
        <shortName evidence="4">MTA/SAH deaminase</shortName>
        <ecNumber evidence="4">3.5.4.28</ecNumber>
        <ecNumber evidence="4">3.5.4.31</ecNumber>
    </recommendedName>
</protein>
<dbReference type="InterPro" id="IPR050287">
    <property type="entry name" value="MTA/SAH_deaminase"/>
</dbReference>
<comment type="function">
    <text evidence="4">Catalyzes the deamination of 5-methylthioadenosine and S-adenosyl-L-homocysteine into 5-methylthioinosine and S-inosyl-L-homocysteine, respectively. Is also able to deaminate adenosine.</text>
</comment>
<evidence type="ECO:0000313" key="6">
    <source>
        <dbReference type="EMBL" id="MBC8529138.1"/>
    </source>
</evidence>
<evidence type="ECO:0000256" key="1">
    <source>
        <dbReference type="ARBA" id="ARBA00022723"/>
    </source>
</evidence>
<dbReference type="EC" id="3.5.4.28" evidence="4"/>
<dbReference type="GO" id="GO:0046872">
    <property type="term" value="F:metal ion binding"/>
    <property type="evidence" value="ECO:0007669"/>
    <property type="project" value="UniProtKB-KW"/>
</dbReference>
<dbReference type="PANTHER" id="PTHR43794">
    <property type="entry name" value="AMINOHYDROLASE SSNA-RELATED"/>
    <property type="match status" value="1"/>
</dbReference>
<dbReference type="PANTHER" id="PTHR43794:SF11">
    <property type="entry name" value="AMIDOHYDROLASE-RELATED DOMAIN-CONTAINING PROTEIN"/>
    <property type="match status" value="1"/>
</dbReference>
<dbReference type="AlphaFoldDB" id="A0A926D0S8"/>
<evidence type="ECO:0000259" key="5">
    <source>
        <dbReference type="Pfam" id="PF01979"/>
    </source>
</evidence>
<evidence type="ECO:0000313" key="7">
    <source>
        <dbReference type="Proteomes" id="UP000654279"/>
    </source>
</evidence>
<dbReference type="Pfam" id="PF01979">
    <property type="entry name" value="Amidohydro_1"/>
    <property type="match status" value="1"/>
</dbReference>
<dbReference type="CDD" id="cd01298">
    <property type="entry name" value="ATZ_TRZ_like"/>
    <property type="match status" value="1"/>
</dbReference>
<keyword evidence="3 4" id="KW-0862">Zinc</keyword>
<reference evidence="6" key="1">
    <citation type="submission" date="2020-08" db="EMBL/GenBank/DDBJ databases">
        <title>Genome public.</title>
        <authorList>
            <person name="Liu C."/>
            <person name="Sun Q."/>
        </authorList>
    </citation>
    <scope>NUCLEOTIDE SEQUENCE</scope>
    <source>
        <strain evidence="6">NSJ-44</strain>
    </source>
</reference>
<comment type="cofactor">
    <cofactor evidence="4">
        <name>Zn(2+)</name>
        <dbReference type="ChEBI" id="CHEBI:29105"/>
    </cofactor>
    <text evidence="4">Binds 1 zinc ion per subunit.</text>
</comment>
<comment type="catalytic activity">
    <reaction evidence="4">
        <text>S-adenosyl-L-homocysteine + H2O + H(+) = S-inosyl-L-homocysteine + NH4(+)</text>
        <dbReference type="Rhea" id="RHEA:20716"/>
        <dbReference type="ChEBI" id="CHEBI:15377"/>
        <dbReference type="ChEBI" id="CHEBI:15378"/>
        <dbReference type="ChEBI" id="CHEBI:28938"/>
        <dbReference type="ChEBI" id="CHEBI:57856"/>
        <dbReference type="ChEBI" id="CHEBI:57985"/>
        <dbReference type="EC" id="3.5.4.28"/>
    </reaction>
</comment>
<feature type="binding site" evidence="4">
    <location>
        <position position="68"/>
    </location>
    <ligand>
        <name>Zn(2+)</name>
        <dbReference type="ChEBI" id="CHEBI:29105"/>
    </ligand>
</feature>
<dbReference type="SUPFAM" id="SSF51556">
    <property type="entry name" value="Metallo-dependent hydrolases"/>
    <property type="match status" value="1"/>
</dbReference>
<feature type="binding site" evidence="4">
    <location>
        <position position="300"/>
    </location>
    <ligand>
        <name>Zn(2+)</name>
        <dbReference type="ChEBI" id="CHEBI:29105"/>
    </ligand>
</feature>
<accession>A0A926D0S8</accession>
<dbReference type="GO" id="GO:0090614">
    <property type="term" value="F:5'-methylthioadenosine deaminase activity"/>
    <property type="evidence" value="ECO:0007669"/>
    <property type="project" value="UniProtKB-UniRule"/>
</dbReference>
<feature type="binding site" evidence="4">
    <location>
        <position position="214"/>
    </location>
    <ligand>
        <name>substrate</name>
    </ligand>
</feature>
<evidence type="ECO:0000256" key="4">
    <source>
        <dbReference type="HAMAP-Rule" id="MF_01281"/>
    </source>
</evidence>
<evidence type="ECO:0000256" key="3">
    <source>
        <dbReference type="ARBA" id="ARBA00022833"/>
    </source>
</evidence>
<dbReference type="SUPFAM" id="SSF51338">
    <property type="entry name" value="Composite domain of metallo-dependent hydrolases"/>
    <property type="match status" value="1"/>
</dbReference>
<dbReference type="HAMAP" id="MF_01281">
    <property type="entry name" value="MTA_SAH_deamin"/>
    <property type="match status" value="1"/>
</dbReference>
<comment type="caution">
    <text evidence="4">Lacks conserved residue(s) required for the propagation of feature annotation.</text>
</comment>
<dbReference type="Gene3D" id="2.30.40.10">
    <property type="entry name" value="Urease, subunit C, domain 1"/>
    <property type="match status" value="1"/>
</dbReference>
<keyword evidence="2 4" id="KW-0378">Hydrolase</keyword>
<dbReference type="InterPro" id="IPR006680">
    <property type="entry name" value="Amidohydro-rel"/>
</dbReference>
<gene>
    <name evidence="4" type="primary">mtaD</name>
    <name evidence="6" type="ORF">H8699_06830</name>
</gene>
<dbReference type="Gene3D" id="3.20.20.140">
    <property type="entry name" value="Metal-dependent hydrolases"/>
    <property type="match status" value="1"/>
</dbReference>
<dbReference type="InterPro" id="IPR023512">
    <property type="entry name" value="Deaminase_MtaD/DadD"/>
</dbReference>
<dbReference type="RefSeq" id="WP_249285023.1">
    <property type="nucleotide sequence ID" value="NZ_JACRSO010000002.1"/>
</dbReference>
<comment type="similarity">
    <text evidence="4">Belongs to the metallo-dependent hydrolases superfamily. MTA/SAH deaminase family.</text>
</comment>
<name>A0A926D0S8_9FIRM</name>
<keyword evidence="1 4" id="KW-0479">Metal-binding</keyword>
<feature type="binding site" evidence="4">
    <location>
        <position position="211"/>
    </location>
    <ligand>
        <name>Zn(2+)</name>
        <dbReference type="ChEBI" id="CHEBI:29105"/>
    </ligand>
</feature>
<feature type="binding site" evidence="4">
    <location>
        <position position="95"/>
    </location>
    <ligand>
        <name>substrate</name>
    </ligand>
</feature>
<organism evidence="6 7">
    <name type="scientific">Luoshenia tenuis</name>
    <dbReference type="NCBI Taxonomy" id="2763654"/>
    <lineage>
        <taxon>Bacteria</taxon>
        <taxon>Bacillati</taxon>
        <taxon>Bacillota</taxon>
        <taxon>Clostridia</taxon>
        <taxon>Christensenellales</taxon>
        <taxon>Christensenellaceae</taxon>
        <taxon>Luoshenia</taxon>
    </lineage>
</organism>
<dbReference type="FunFam" id="3.20.20.140:FF:000014">
    <property type="entry name" value="5-methylthioadenosine/S-adenosylhomocysteine deaminase"/>
    <property type="match status" value="1"/>
</dbReference>
<feature type="domain" description="Amidohydrolase-related" evidence="5">
    <location>
        <begin position="58"/>
        <end position="403"/>
    </location>
</feature>
<keyword evidence="7" id="KW-1185">Reference proteome</keyword>
<dbReference type="InterPro" id="IPR011059">
    <property type="entry name" value="Metal-dep_hydrolase_composite"/>
</dbReference>
<comment type="caution">
    <text evidence="6">The sequence shown here is derived from an EMBL/GenBank/DDBJ whole genome shotgun (WGS) entry which is preliminary data.</text>
</comment>
<dbReference type="EMBL" id="JACRSO010000002">
    <property type="protein sequence ID" value="MBC8529138.1"/>
    <property type="molecule type" value="Genomic_DNA"/>
</dbReference>
<feature type="binding site" evidence="4">
    <location>
        <position position="66"/>
    </location>
    <ligand>
        <name>Zn(2+)</name>
        <dbReference type="ChEBI" id="CHEBI:29105"/>
    </ligand>
</feature>
<proteinExistence type="inferred from homology"/>
<sequence>MDIRFDHAAILTVDGEDRELSDATLCVKDGRIAYIGGAEGAPQDYSPGRTIDAKGNLLMPGFVNAHTHLPMTLFRGYANDLNLQDWLFGNIIPLEDKLTAEDVYLGAMVGAAEMLLSGTTCFLDMYDFADTIAVAVEKSGLRAVLCQGMAGDGGNMQKIAKAKEICQRFQGAAQGRITTMISPHAEYTCSEEFLLACRDAAQELGVGVHVHASETAKEVRECMERHDGLSPIRYFDKLGLITDKTVLAHCVAIDSGDLETLAARGAHVAHNPGSNMKLASGFAPVPALLRGGINVALGTDGASSNNNLDMWEEMALCALMHKGFSGDPKAIPAKKALRMATIDGARALGLEDETGSLEVGKKADLILVDTQGPWYYPRGEMVNHVVYAGHSADVKMTMVEGRILMEDGRIPHVDMPALLDEFNRAALALRAR</sequence>
<dbReference type="Proteomes" id="UP000654279">
    <property type="component" value="Unassembled WGS sequence"/>
</dbReference>
<dbReference type="InterPro" id="IPR032466">
    <property type="entry name" value="Metal_Hydrolase"/>
</dbReference>
<evidence type="ECO:0000256" key="2">
    <source>
        <dbReference type="ARBA" id="ARBA00022801"/>
    </source>
</evidence>
<feature type="binding site" evidence="4">
    <location>
        <position position="184"/>
    </location>
    <ligand>
        <name>substrate</name>
    </ligand>
</feature>
<feature type="binding site" evidence="4">
    <location>
        <position position="300"/>
    </location>
    <ligand>
        <name>substrate</name>
    </ligand>
</feature>
<dbReference type="GO" id="GO:0050270">
    <property type="term" value="F:S-adenosylhomocysteine deaminase activity"/>
    <property type="evidence" value="ECO:0007669"/>
    <property type="project" value="UniProtKB-UniRule"/>
</dbReference>
<dbReference type="EC" id="3.5.4.31" evidence="4"/>